<evidence type="ECO:0000256" key="1">
    <source>
        <dbReference type="SAM" id="SignalP"/>
    </source>
</evidence>
<reference evidence="2" key="1">
    <citation type="submission" date="2014-08" db="EMBL/GenBank/DDBJ databases">
        <authorList>
            <person name="Sharma Rahul"/>
            <person name="Thines Marco"/>
        </authorList>
    </citation>
    <scope>NUCLEOTIDE SEQUENCE</scope>
</reference>
<sequence length="374" mass="37591">MLSIASSLVLSGAIAAKMVSAQVTATGTMGVTNPATPTLGTAVNQTSVSRLASINSVDDFCLFAPAEPGGTIGDQEAEVVAWCTKPRNNARVIPDGTIYGAQFTKNDFYVQVVGFLDGTKINIMDGDAGGELDPHGATGEGNPVGGNLTSNVTGQDVNYEEWMAFMSFDQFCIRECIGQNDTISAAIMCQHELDLMGCYWIMPADYGTINGTFTECDSDVPQPPGVYPVGSPATTTSTFHQRFTITGTGTPITIGVTETPSAAYSTPSVSNCRTVSSISNGITGLVAAATASASSTSKASSSGSAVASASSAASSARASSGSVVASASTKASTAASSVSSAVSGASLRQGSAFSFQAGLLVLGAVVVGAGAVAL</sequence>
<name>A0A0F7SMQ8_PHARH</name>
<proteinExistence type="predicted"/>
<evidence type="ECO:0000313" key="2">
    <source>
        <dbReference type="EMBL" id="CDZ98322.1"/>
    </source>
</evidence>
<organism evidence="2">
    <name type="scientific">Phaffia rhodozyma</name>
    <name type="common">Yeast</name>
    <name type="synonym">Xanthophyllomyces dendrorhous</name>
    <dbReference type="NCBI Taxonomy" id="264483"/>
    <lineage>
        <taxon>Eukaryota</taxon>
        <taxon>Fungi</taxon>
        <taxon>Dikarya</taxon>
        <taxon>Basidiomycota</taxon>
        <taxon>Agaricomycotina</taxon>
        <taxon>Tremellomycetes</taxon>
        <taxon>Cystofilobasidiales</taxon>
        <taxon>Mrakiaceae</taxon>
        <taxon>Phaffia</taxon>
    </lineage>
</organism>
<keyword evidence="1" id="KW-0732">Signal</keyword>
<protein>
    <submittedName>
        <fullName evidence="2">Uncharacterized protein</fullName>
    </submittedName>
</protein>
<feature type="chain" id="PRO_5002522383" evidence="1">
    <location>
        <begin position="22"/>
        <end position="374"/>
    </location>
</feature>
<feature type="signal peptide" evidence="1">
    <location>
        <begin position="1"/>
        <end position="21"/>
    </location>
</feature>
<dbReference type="AlphaFoldDB" id="A0A0F7SMQ8"/>
<dbReference type="EMBL" id="LN483326">
    <property type="protein sequence ID" value="CDZ98322.1"/>
    <property type="molecule type" value="Genomic_DNA"/>
</dbReference>
<accession>A0A0F7SMQ8</accession>